<feature type="domain" description="Large ribosomal subunit protein bL25 L25" evidence="6">
    <location>
        <begin position="8"/>
        <end position="95"/>
    </location>
</feature>
<dbReference type="Proteomes" id="UP001056539">
    <property type="component" value="Chromosome"/>
</dbReference>
<dbReference type="GO" id="GO:0022625">
    <property type="term" value="C:cytosolic large ribosomal subunit"/>
    <property type="evidence" value="ECO:0007669"/>
    <property type="project" value="TreeGrafter"/>
</dbReference>
<keyword evidence="2 5" id="KW-0694">RNA-binding</keyword>
<accession>A0AAX3BD53</accession>
<dbReference type="CDD" id="cd00495">
    <property type="entry name" value="Ribosomal_L25_TL5_CTC"/>
    <property type="match status" value="1"/>
</dbReference>
<dbReference type="InterPro" id="IPR011035">
    <property type="entry name" value="Ribosomal_bL25/Gln-tRNA_synth"/>
</dbReference>
<dbReference type="Pfam" id="PF01386">
    <property type="entry name" value="Ribosomal_L25p"/>
    <property type="match status" value="1"/>
</dbReference>
<evidence type="ECO:0000256" key="1">
    <source>
        <dbReference type="ARBA" id="ARBA00022730"/>
    </source>
</evidence>
<keyword evidence="9" id="KW-1185">Reference proteome</keyword>
<evidence type="ECO:0000256" key="2">
    <source>
        <dbReference type="ARBA" id="ARBA00022884"/>
    </source>
</evidence>
<dbReference type="RefSeq" id="WP_271435346.1">
    <property type="nucleotide sequence ID" value="NZ_CP073355.1"/>
</dbReference>
<dbReference type="InterPro" id="IPR020056">
    <property type="entry name" value="Rbsml_bL25/Gln-tRNA_synth_N"/>
</dbReference>
<dbReference type="InterPro" id="IPR020057">
    <property type="entry name" value="Ribosomal_bL25_b-dom"/>
</dbReference>
<dbReference type="AlphaFoldDB" id="A0AAX3BD53"/>
<protein>
    <recommendedName>
        <fullName evidence="5">Large ribosomal subunit protein bL25</fullName>
    </recommendedName>
    <alternativeName>
        <fullName evidence="5">General stress protein CTC</fullName>
    </alternativeName>
</protein>
<name>A0AAX3BD53_9SPIR</name>
<evidence type="ECO:0000259" key="7">
    <source>
        <dbReference type="Pfam" id="PF14693"/>
    </source>
</evidence>
<comment type="subunit">
    <text evidence="5">Part of the 50S ribosomal subunit; part of the 5S rRNA/L5/L18/L25 subcomplex. Contacts the 5S rRNA. Binds to the 5S rRNA independently of L5 and L18.</text>
</comment>
<dbReference type="NCBIfam" id="TIGR00731">
    <property type="entry name" value="bL25_bact_ctc"/>
    <property type="match status" value="1"/>
</dbReference>
<dbReference type="PANTHER" id="PTHR33284">
    <property type="entry name" value="RIBOSOMAL PROTEIN L25/GLN-TRNA SYNTHETASE, ANTI-CODON-BINDING DOMAIN-CONTAINING PROTEIN"/>
    <property type="match status" value="1"/>
</dbReference>
<dbReference type="KEGG" id="taqu:KDW03_12155"/>
<reference evidence="8" key="2">
    <citation type="submission" date="2022-06" db="EMBL/GenBank/DDBJ databases">
        <title>Thermospira aquatica gen. nov., sp. nov.</title>
        <authorList>
            <person name="Ben Ali Gam Z."/>
            <person name="Labat M."/>
        </authorList>
    </citation>
    <scope>NUCLEOTIDE SEQUENCE</scope>
    <source>
        <strain evidence="8">F1F22</strain>
    </source>
</reference>
<dbReference type="PANTHER" id="PTHR33284:SF1">
    <property type="entry name" value="RIBOSOMAL PROTEIN L25_GLN-TRNA SYNTHETASE, ANTI-CODON-BINDING DOMAIN-CONTAINING PROTEIN"/>
    <property type="match status" value="1"/>
</dbReference>
<evidence type="ECO:0000256" key="4">
    <source>
        <dbReference type="ARBA" id="ARBA00023274"/>
    </source>
</evidence>
<dbReference type="GO" id="GO:0008097">
    <property type="term" value="F:5S rRNA binding"/>
    <property type="evidence" value="ECO:0007669"/>
    <property type="project" value="InterPro"/>
</dbReference>
<dbReference type="InterPro" id="IPR029751">
    <property type="entry name" value="Ribosomal_L25_dom"/>
</dbReference>
<keyword evidence="1 5" id="KW-0699">rRNA-binding</keyword>
<evidence type="ECO:0000259" key="6">
    <source>
        <dbReference type="Pfam" id="PF01386"/>
    </source>
</evidence>
<dbReference type="GO" id="GO:0003735">
    <property type="term" value="F:structural constituent of ribosome"/>
    <property type="evidence" value="ECO:0007669"/>
    <property type="project" value="InterPro"/>
</dbReference>
<organism evidence="8 9">
    <name type="scientific">Thermospira aquatica</name>
    <dbReference type="NCBI Taxonomy" id="2828656"/>
    <lineage>
        <taxon>Bacteria</taxon>
        <taxon>Pseudomonadati</taxon>
        <taxon>Spirochaetota</taxon>
        <taxon>Spirochaetia</taxon>
        <taxon>Brevinematales</taxon>
        <taxon>Thermospiraceae</taxon>
        <taxon>Thermospira</taxon>
    </lineage>
</organism>
<evidence type="ECO:0000256" key="5">
    <source>
        <dbReference type="HAMAP-Rule" id="MF_01334"/>
    </source>
</evidence>
<evidence type="ECO:0000313" key="8">
    <source>
        <dbReference type="EMBL" id="URA10213.1"/>
    </source>
</evidence>
<comment type="similarity">
    <text evidence="5">Belongs to the bacterial ribosomal protein bL25 family. CTC subfamily.</text>
</comment>
<dbReference type="HAMAP" id="MF_01334">
    <property type="entry name" value="Ribosomal_bL25_CTC"/>
    <property type="match status" value="1"/>
</dbReference>
<proteinExistence type="inferred from homology"/>
<dbReference type="Gene3D" id="2.170.120.20">
    <property type="entry name" value="Ribosomal protein L25, beta domain"/>
    <property type="match status" value="1"/>
</dbReference>
<keyword evidence="4 5" id="KW-0687">Ribonucleoprotein</keyword>
<feature type="domain" description="Large ribosomal subunit protein bL25 beta" evidence="7">
    <location>
        <begin position="106"/>
        <end position="181"/>
    </location>
</feature>
<sequence length="182" mass="20191">MSKTGLTLKAELRKTTGSSAALKVREQNAVPAVIYGPELKENLYIAVAANEFEKIFQSVGTHKPFTIQIGKDSYNVLVKGIEIHPLSRKILHVDFYAYSAKKSFITEVPLKFVGTPVGVKEGGSMFVYARKLKISTTIDRLPEAVEIDVSQLRAKDYLIVRDVKIDGVKILTHEGTTLVEVR</sequence>
<dbReference type="SUPFAM" id="SSF50715">
    <property type="entry name" value="Ribosomal protein L25-like"/>
    <property type="match status" value="1"/>
</dbReference>
<dbReference type="Pfam" id="PF14693">
    <property type="entry name" value="Ribosomal_TL5_C"/>
    <property type="match status" value="1"/>
</dbReference>
<dbReference type="GO" id="GO:0006412">
    <property type="term" value="P:translation"/>
    <property type="evidence" value="ECO:0007669"/>
    <property type="project" value="UniProtKB-UniRule"/>
</dbReference>
<dbReference type="Gene3D" id="2.40.240.10">
    <property type="entry name" value="Ribosomal Protein L25, Chain P"/>
    <property type="match status" value="1"/>
</dbReference>
<evidence type="ECO:0000256" key="3">
    <source>
        <dbReference type="ARBA" id="ARBA00022980"/>
    </source>
</evidence>
<gene>
    <name evidence="5" type="primary">rplY</name>
    <name evidence="5" type="synonym">ctc</name>
    <name evidence="8" type="ORF">KDW03_12155</name>
</gene>
<reference evidence="8" key="1">
    <citation type="submission" date="2021-04" db="EMBL/GenBank/DDBJ databases">
        <authorList>
            <person name="Postec A."/>
        </authorList>
    </citation>
    <scope>NUCLEOTIDE SEQUENCE</scope>
    <source>
        <strain evidence="8">F1F22</strain>
    </source>
</reference>
<comment type="function">
    <text evidence="5">This is one of the proteins that binds to the 5S RNA in the ribosome where it forms part of the central protuberance.</text>
</comment>
<dbReference type="InterPro" id="IPR037121">
    <property type="entry name" value="Ribosomal_bL25_C"/>
</dbReference>
<keyword evidence="3 5" id="KW-0689">Ribosomal protein</keyword>
<dbReference type="EMBL" id="CP073355">
    <property type="protein sequence ID" value="URA10213.1"/>
    <property type="molecule type" value="Genomic_DNA"/>
</dbReference>
<dbReference type="InterPro" id="IPR001021">
    <property type="entry name" value="Ribosomal_bL25_long"/>
</dbReference>
<evidence type="ECO:0000313" key="9">
    <source>
        <dbReference type="Proteomes" id="UP001056539"/>
    </source>
</evidence>
<dbReference type="InterPro" id="IPR020930">
    <property type="entry name" value="Ribosomal_uL5_bac-type"/>
</dbReference>